<accession>A0AAV1NX62</accession>
<evidence type="ECO:0000313" key="2">
    <source>
        <dbReference type="Proteomes" id="UP001314229"/>
    </source>
</evidence>
<dbReference type="AlphaFoldDB" id="A0AAV1NX62"/>
<gene>
    <name evidence="1" type="ORF">FSCOSCO3_A033236</name>
</gene>
<sequence length="95" mass="10859">MGAVMAENCPFSVDSVLEFTGKLLELSFSSVLVIFDLFHEDTNEHQLQRNWEFSTHTLVWKDTTTVAGRTWKHESKHLDTEAVNLYSQKVIAGNM</sequence>
<reference evidence="1 2" key="1">
    <citation type="submission" date="2024-01" db="EMBL/GenBank/DDBJ databases">
        <authorList>
            <person name="Alioto T."/>
            <person name="Alioto T."/>
            <person name="Gomez Garrido J."/>
        </authorList>
    </citation>
    <scope>NUCLEOTIDE SEQUENCE [LARGE SCALE GENOMIC DNA]</scope>
</reference>
<organism evidence="1 2">
    <name type="scientific">Scomber scombrus</name>
    <name type="common">Atlantic mackerel</name>
    <name type="synonym">Scomber vernalis</name>
    <dbReference type="NCBI Taxonomy" id="13677"/>
    <lineage>
        <taxon>Eukaryota</taxon>
        <taxon>Metazoa</taxon>
        <taxon>Chordata</taxon>
        <taxon>Craniata</taxon>
        <taxon>Vertebrata</taxon>
        <taxon>Euteleostomi</taxon>
        <taxon>Actinopterygii</taxon>
        <taxon>Neopterygii</taxon>
        <taxon>Teleostei</taxon>
        <taxon>Neoteleostei</taxon>
        <taxon>Acanthomorphata</taxon>
        <taxon>Pelagiaria</taxon>
        <taxon>Scombriformes</taxon>
        <taxon>Scombridae</taxon>
        <taxon>Scomber</taxon>
    </lineage>
</organism>
<keyword evidence="2" id="KW-1185">Reference proteome</keyword>
<proteinExistence type="predicted"/>
<dbReference type="EMBL" id="CAWUFR010000062">
    <property type="protein sequence ID" value="CAK6963017.1"/>
    <property type="molecule type" value="Genomic_DNA"/>
</dbReference>
<name>A0AAV1NX62_SCOSC</name>
<dbReference type="Proteomes" id="UP001314229">
    <property type="component" value="Unassembled WGS sequence"/>
</dbReference>
<comment type="caution">
    <text evidence="1">The sequence shown here is derived from an EMBL/GenBank/DDBJ whole genome shotgun (WGS) entry which is preliminary data.</text>
</comment>
<evidence type="ECO:0000313" key="1">
    <source>
        <dbReference type="EMBL" id="CAK6963017.1"/>
    </source>
</evidence>
<protein>
    <submittedName>
        <fullName evidence="1">Uncharacterized protein</fullName>
    </submittedName>
</protein>